<dbReference type="Proteomes" id="UP000001056">
    <property type="component" value="Unassembled WGS sequence"/>
</dbReference>
<dbReference type="InterPro" id="IPR038717">
    <property type="entry name" value="Tc1-like_DDE_dom"/>
</dbReference>
<dbReference type="PANTHER" id="PTHR31569:SF4">
    <property type="entry name" value="SWIM-TYPE DOMAIN-CONTAINING PROTEIN"/>
    <property type="match status" value="1"/>
</dbReference>
<dbReference type="SUPFAM" id="SSF46689">
    <property type="entry name" value="Homeodomain-like"/>
    <property type="match status" value="1"/>
</dbReference>
<dbReference type="eggNOG" id="ENOG502QQB8">
    <property type="taxonomic scope" value="Eukaryota"/>
</dbReference>
<dbReference type="GO" id="GO:0015074">
    <property type="term" value="P:DNA integration"/>
    <property type="evidence" value="ECO:0007669"/>
    <property type="project" value="InterPro"/>
</dbReference>
<gene>
    <name evidence="4" type="ORF">CHGG_02698</name>
</gene>
<evidence type="ECO:0000259" key="2">
    <source>
        <dbReference type="Pfam" id="PF10551"/>
    </source>
</evidence>
<organism evidence="4 5">
    <name type="scientific">Chaetomium globosum (strain ATCC 6205 / CBS 148.51 / DSM 1962 / NBRC 6347 / NRRL 1970)</name>
    <name type="common">Soil fungus</name>
    <dbReference type="NCBI Taxonomy" id="306901"/>
    <lineage>
        <taxon>Eukaryota</taxon>
        <taxon>Fungi</taxon>
        <taxon>Dikarya</taxon>
        <taxon>Ascomycota</taxon>
        <taxon>Pezizomycotina</taxon>
        <taxon>Sordariomycetes</taxon>
        <taxon>Sordariomycetidae</taxon>
        <taxon>Sordariales</taxon>
        <taxon>Chaetomiaceae</taxon>
        <taxon>Chaetomium</taxon>
    </lineage>
</organism>
<dbReference type="EMBL" id="CH408030">
    <property type="protein sequence ID" value="EAQ90763.1"/>
    <property type="molecule type" value="Genomic_DNA"/>
</dbReference>
<protein>
    <recommendedName>
        <fullName evidence="6">MULE transposase domain-containing protein</fullName>
    </recommendedName>
</protein>
<dbReference type="InterPro" id="IPR052579">
    <property type="entry name" value="Zinc_finger_SWIM"/>
</dbReference>
<dbReference type="GO" id="GO:0006313">
    <property type="term" value="P:DNA transposition"/>
    <property type="evidence" value="ECO:0007669"/>
    <property type="project" value="InterPro"/>
</dbReference>
<dbReference type="Gene3D" id="3.30.420.10">
    <property type="entry name" value="Ribonuclease H-like superfamily/Ribonuclease H"/>
    <property type="match status" value="1"/>
</dbReference>
<sequence>MKLNLADFAAELTAGRGRLQELSPGARAAICTLVAAGQSERAVSRLFRVSRDTVARCVEHWKTHRTFDSRPRKGRPPVLTQREKRYIVLLVKKNRTIAKKALVNVTGKIVSYSTIRRCLRSHHIRKWRAMKRIPLTKEVAKDSWVFRFPSEKFDKRFVNLQNHVKANISIMLWGIAWKGGRSDLIVMERDEDAPRRGYTARSYQKALQEGLLPHYNDTRHFQQDNAKIHVCKATEEWLQRRGISWIEWPAHSPDLNPIEHVWAALKKNLRTLFPELWSLKQNCVDIAKFKECLNTAWEAIPQSFIDKLIEGMPRRLAAVKKARGWIYLYRTVPRASINANTTSTSTPTSTTDTTAAAMATSFADDCLPPENIYDSRNALFEAINAWAITRGYAFTTGKSTTEKSGRMTVTYACDRGRRPPEASSSRQRRTSSRVTSCPFSVLAKESSDDFSNAGLAPKEIQTLVRQSGSLATRQDIYNRIADVRRDACEGQSPIHALANQLEKEGFWSRIQFTPDGRVTAVLFAHPDSLAYLQAYPELLLLDCTYKTNKYGMPLLDMIGVDAAQRSFCIAFAFLSGETEEDYTWALEQLKSLYEQCNTTLPSVILTDRCLAAMNAASALFPSAATLICIWHANKAVLARCQPAFPEAEKWKEFYDSWHSIISSPTEEEYANRLAQFQQKYAVEHPNQVGYIKTTWLIPFKEKLVRAWVDQSTHFGNTATSRVEGIHALLKSYLRRSTFNLFEA</sequence>
<dbReference type="VEuPathDB" id="FungiDB:CHGG_02698"/>
<keyword evidence="5" id="KW-1185">Reference proteome</keyword>
<evidence type="ECO:0008006" key="6">
    <source>
        <dbReference type="Google" id="ProtNLM"/>
    </source>
</evidence>
<dbReference type="InterPro" id="IPR002492">
    <property type="entry name" value="Transposase_Tc1-like"/>
</dbReference>
<feature type="domain" description="MULE transposase" evidence="2">
    <location>
        <begin position="539"/>
        <end position="634"/>
    </location>
</feature>
<dbReference type="AlphaFoldDB" id="Q2HAQ6"/>
<dbReference type="InterPro" id="IPR036397">
    <property type="entry name" value="RNaseH_sf"/>
</dbReference>
<evidence type="ECO:0000259" key="3">
    <source>
        <dbReference type="Pfam" id="PF13358"/>
    </source>
</evidence>
<dbReference type="Gene3D" id="1.10.10.10">
    <property type="entry name" value="Winged helix-like DNA-binding domain superfamily/Winged helix DNA-binding domain"/>
    <property type="match status" value="1"/>
</dbReference>
<dbReference type="GeneID" id="4389559"/>
<dbReference type="InParanoid" id="Q2HAQ6"/>
<dbReference type="Pfam" id="PF13358">
    <property type="entry name" value="DDE_3"/>
    <property type="match status" value="1"/>
</dbReference>
<feature type="domain" description="Tc1-like transposase DDE" evidence="3">
    <location>
        <begin position="203"/>
        <end position="271"/>
    </location>
</feature>
<dbReference type="HOGENOM" id="CLU_373837_0_0_1"/>
<dbReference type="InterPro" id="IPR009057">
    <property type="entry name" value="Homeodomain-like_sf"/>
</dbReference>
<dbReference type="OrthoDB" id="1421156at2759"/>
<dbReference type="Pfam" id="PF01498">
    <property type="entry name" value="HTH_Tnp_Tc3_2"/>
    <property type="match status" value="1"/>
</dbReference>
<dbReference type="PANTHER" id="PTHR31569">
    <property type="entry name" value="SWIM-TYPE DOMAIN-CONTAINING PROTEIN"/>
    <property type="match status" value="1"/>
</dbReference>
<evidence type="ECO:0000313" key="4">
    <source>
        <dbReference type="EMBL" id="EAQ90763.1"/>
    </source>
</evidence>
<reference evidence="5" key="1">
    <citation type="journal article" date="2015" name="Genome Announc.">
        <title>Draft genome sequence of the cellulolytic fungus Chaetomium globosum.</title>
        <authorList>
            <person name="Cuomo C.A."/>
            <person name="Untereiner W.A."/>
            <person name="Ma L.-J."/>
            <person name="Grabherr M."/>
            <person name="Birren B.W."/>
        </authorList>
    </citation>
    <scope>NUCLEOTIDE SEQUENCE [LARGE SCALE GENOMIC DNA]</scope>
    <source>
        <strain evidence="5">ATCC 6205 / CBS 148.51 / DSM 1962 / NBRC 6347 / NRRL 1970</strain>
    </source>
</reference>
<evidence type="ECO:0000259" key="1">
    <source>
        <dbReference type="Pfam" id="PF01498"/>
    </source>
</evidence>
<proteinExistence type="predicted"/>
<feature type="domain" description="Transposase Tc1-like" evidence="1">
    <location>
        <begin position="84"/>
        <end position="142"/>
    </location>
</feature>
<evidence type="ECO:0000313" key="5">
    <source>
        <dbReference type="Proteomes" id="UP000001056"/>
    </source>
</evidence>
<dbReference type="GO" id="GO:0003677">
    <property type="term" value="F:DNA binding"/>
    <property type="evidence" value="ECO:0007669"/>
    <property type="project" value="InterPro"/>
</dbReference>
<dbReference type="InterPro" id="IPR018289">
    <property type="entry name" value="MULE_transposase_dom"/>
</dbReference>
<dbReference type="InterPro" id="IPR036388">
    <property type="entry name" value="WH-like_DNA-bd_sf"/>
</dbReference>
<dbReference type="RefSeq" id="XP_001229214.1">
    <property type="nucleotide sequence ID" value="XM_001229213.1"/>
</dbReference>
<dbReference type="Pfam" id="PF10551">
    <property type="entry name" value="MULE"/>
    <property type="match status" value="1"/>
</dbReference>
<accession>Q2HAQ6</accession>
<name>Q2HAQ6_CHAGB</name>